<evidence type="ECO:0000313" key="1">
    <source>
        <dbReference type="EMBL" id="MBC8362874.1"/>
    </source>
</evidence>
<organism evidence="1 2">
    <name type="scientific">Candidatus Desulfatibia profunda</name>
    <dbReference type="NCBI Taxonomy" id="2841695"/>
    <lineage>
        <taxon>Bacteria</taxon>
        <taxon>Pseudomonadati</taxon>
        <taxon>Thermodesulfobacteriota</taxon>
        <taxon>Desulfobacteria</taxon>
        <taxon>Desulfobacterales</taxon>
        <taxon>Desulfobacterales incertae sedis</taxon>
        <taxon>Candidatus Desulfatibia</taxon>
    </lineage>
</organism>
<dbReference type="EMBL" id="JACNJH010000229">
    <property type="protein sequence ID" value="MBC8362874.1"/>
    <property type="molecule type" value="Genomic_DNA"/>
</dbReference>
<name>A0A8J6TND4_9BACT</name>
<proteinExistence type="predicted"/>
<dbReference type="InterPro" id="IPR058690">
    <property type="entry name" value="BrxE"/>
</dbReference>
<protein>
    <submittedName>
        <fullName evidence="1">BrxE family protein</fullName>
    </submittedName>
</protein>
<feature type="non-terminal residue" evidence="1">
    <location>
        <position position="140"/>
    </location>
</feature>
<comment type="caution">
    <text evidence="1">The sequence shown here is derived from an EMBL/GenBank/DDBJ whole genome shotgun (WGS) entry which is preliminary data.</text>
</comment>
<dbReference type="Pfam" id="PF26412">
    <property type="entry name" value="BrxE"/>
    <property type="match status" value="1"/>
</dbReference>
<dbReference type="NCBIfam" id="NF033447">
    <property type="entry name" value="BrxE_fam"/>
    <property type="match status" value="1"/>
</dbReference>
<reference evidence="1 2" key="1">
    <citation type="submission" date="2020-08" db="EMBL/GenBank/DDBJ databases">
        <title>Bridging the membrane lipid divide: bacteria of the FCB group superphylum have the potential to synthesize archaeal ether lipids.</title>
        <authorList>
            <person name="Villanueva L."/>
            <person name="Von Meijenfeldt F.A.B."/>
            <person name="Westbye A.B."/>
            <person name="Yadav S."/>
            <person name="Hopmans E.C."/>
            <person name="Dutilh B.E."/>
            <person name="Sinninghe Damste J.S."/>
        </authorList>
    </citation>
    <scope>NUCLEOTIDE SEQUENCE [LARGE SCALE GENOMIC DNA]</scope>
    <source>
        <strain evidence="1">NIOZ-UU30</strain>
    </source>
</reference>
<accession>A0A8J6TND4</accession>
<dbReference type="AlphaFoldDB" id="A0A8J6TND4"/>
<evidence type="ECO:0000313" key="2">
    <source>
        <dbReference type="Proteomes" id="UP000603434"/>
    </source>
</evidence>
<gene>
    <name evidence="1" type="ORF">H8E23_15925</name>
</gene>
<sequence length="140" mass="15559">MARTDLKEIVKLRVCVGFLGESQQCAWWQSSFFSPMSSAYLSPVFGKTSFSAQYYGIKEAATRVHDEHIGIGKGVFHLFRLHEMHEIELHRLLEDKEIIGDAGSIVSGRGSAERFLKEYAIDPGKAEVGPVRVGDNSDIA</sequence>
<dbReference type="Proteomes" id="UP000603434">
    <property type="component" value="Unassembled WGS sequence"/>
</dbReference>